<evidence type="ECO:0000256" key="1">
    <source>
        <dbReference type="SAM" id="Coils"/>
    </source>
</evidence>
<dbReference type="PANTHER" id="PTHR22684:SF0">
    <property type="entry name" value="RIBOSOME QUALITY CONTROL COMPLEX SUBUNIT TCF25"/>
    <property type="match status" value="1"/>
</dbReference>
<dbReference type="InterPro" id="IPR006994">
    <property type="entry name" value="TCF25/Rqc1"/>
</dbReference>
<dbReference type="GO" id="GO:1990116">
    <property type="term" value="P:ribosome-associated ubiquitin-dependent protein catabolic process"/>
    <property type="evidence" value="ECO:0007669"/>
    <property type="project" value="EnsemblFungi"/>
</dbReference>
<proteinExistence type="predicted"/>
<dbReference type="HOGENOM" id="CLU_008321_1_1_1"/>
<dbReference type="GO" id="GO:0030674">
    <property type="term" value="F:protein-macromolecule adaptor activity"/>
    <property type="evidence" value="ECO:0007669"/>
    <property type="project" value="EnsemblFungi"/>
</dbReference>
<feature type="compositionally biased region" description="Basic and acidic residues" evidence="2">
    <location>
        <begin position="94"/>
        <end position="105"/>
    </location>
</feature>
<dbReference type="InParanoid" id="G8ZV46"/>
<feature type="compositionally biased region" description="Basic residues" evidence="2">
    <location>
        <begin position="78"/>
        <end position="93"/>
    </location>
</feature>
<evidence type="ECO:0000313" key="3">
    <source>
        <dbReference type="EMBL" id="CCE92490.1"/>
    </source>
</evidence>
<protein>
    <recommendedName>
        <fullName evidence="5">Ribosome quality control complex subunit 1</fullName>
    </recommendedName>
</protein>
<name>G8ZV46_TORDE</name>
<dbReference type="KEGG" id="tdl:TDEL_0E02470"/>
<dbReference type="FunCoup" id="G8ZV46">
    <property type="interactions" value="73"/>
</dbReference>
<feature type="region of interest" description="Disordered" evidence="2">
    <location>
        <begin position="17"/>
        <end position="110"/>
    </location>
</feature>
<feature type="compositionally biased region" description="Acidic residues" evidence="2">
    <location>
        <begin position="47"/>
        <end position="59"/>
    </location>
</feature>
<dbReference type="PANTHER" id="PTHR22684">
    <property type="entry name" value="NULP1-RELATED"/>
    <property type="match status" value="1"/>
</dbReference>
<accession>G8ZV46</accession>
<dbReference type="Proteomes" id="UP000005627">
    <property type="component" value="Chromosome 5"/>
</dbReference>
<dbReference type="RefSeq" id="XP_003681701.1">
    <property type="nucleotide sequence ID" value="XM_003681653.1"/>
</dbReference>
<keyword evidence="1" id="KW-0175">Coiled coil</keyword>
<dbReference type="GeneID" id="11503891"/>
<keyword evidence="4" id="KW-1185">Reference proteome</keyword>
<reference evidence="3 4" key="1">
    <citation type="journal article" date="2011" name="Proc. Natl. Acad. Sci. U.S.A.">
        <title>Evolutionary erosion of yeast sex chromosomes by mating-type switching accidents.</title>
        <authorList>
            <person name="Gordon J.L."/>
            <person name="Armisen D."/>
            <person name="Proux-Wera E."/>
            <person name="Oheigeartaigh S.S."/>
            <person name="Byrne K.P."/>
            <person name="Wolfe K.H."/>
        </authorList>
    </citation>
    <scope>NUCLEOTIDE SEQUENCE [LARGE SCALE GENOMIC DNA]</scope>
    <source>
        <strain evidence="4">ATCC 10662 / CBS 1146 / NBRC 0425 / NCYC 2629 / NRRL Y-866</strain>
    </source>
</reference>
<dbReference type="STRING" id="1076872.G8ZV46"/>
<dbReference type="OrthoDB" id="205993at2759"/>
<organism evidence="3 4">
    <name type="scientific">Torulaspora delbrueckii</name>
    <name type="common">Yeast</name>
    <name type="synonym">Candida colliculosa</name>
    <dbReference type="NCBI Taxonomy" id="4950"/>
    <lineage>
        <taxon>Eukaryota</taxon>
        <taxon>Fungi</taxon>
        <taxon>Dikarya</taxon>
        <taxon>Ascomycota</taxon>
        <taxon>Saccharomycotina</taxon>
        <taxon>Saccharomycetes</taxon>
        <taxon>Saccharomycetales</taxon>
        <taxon>Saccharomycetaceae</taxon>
        <taxon>Torulaspora</taxon>
    </lineage>
</organism>
<gene>
    <name evidence="3" type="primary">TDEL0E02470</name>
    <name evidence="3" type="ORF">TDEL_0E02470</name>
</gene>
<dbReference type="eggNOG" id="KOG2422">
    <property type="taxonomic scope" value="Eukaryota"/>
</dbReference>
<dbReference type="EMBL" id="HE616746">
    <property type="protein sequence ID" value="CCE92490.1"/>
    <property type="molecule type" value="Genomic_DNA"/>
</dbReference>
<dbReference type="GO" id="GO:1990112">
    <property type="term" value="C:RQC complex"/>
    <property type="evidence" value="ECO:0007669"/>
    <property type="project" value="EnsemblFungi"/>
</dbReference>
<feature type="coiled-coil region" evidence="1">
    <location>
        <begin position="570"/>
        <end position="597"/>
    </location>
</feature>
<evidence type="ECO:0008006" key="5">
    <source>
        <dbReference type="Google" id="ProtNLM"/>
    </source>
</evidence>
<feature type="compositionally biased region" description="Polar residues" evidence="2">
    <location>
        <begin position="20"/>
        <end position="31"/>
    </location>
</feature>
<sequence length="703" mass="80736">MSSRALRKLQNDEQLLDSLLSASGSERSTPTPASPAVAKTNIFALMNDEDEDNDSDEDREVASDSEAASIKVELPTKSQKKNKKKKGKGTKKSKNVEKEQAKDESVSEGEELDKIIQQFRRQDVQKYGIKADESSDEYQTASEEEEDLSNYFAQKTLMSDLMGDSAISLFPYSKLKHCKRFFNADLKKLDPHSEFKLLFDDLTSESLEDIDSMTTSHVTPQQLKQIQRMKRLIKNWGGRDHRSVPNGPGATPHRLKFTKVREDWLPTPRGELAMRALNLEDLREWQMWQRPNDWKDVIDEDIKEMKKNVSFYKFEPLNPDINRKAITEFYLSTIMHPDHEALIHLISSKYPYHVPALLQVALILVRQGDRSNTNGLIQRALFVFDRALKAGIQFDSLACQLPYIYFYNRQFYLAIFRYILTLAQRGAVATAGEWCKTLWSLSPLDDPLGCRYFIDHYLLLNNDYQYLIDLSKSPLSSCYKQWSTVGITLGAVLSYLRVGLPDEAQKLVRSAFSHHRRSLSILYTEKLLGETDLTGGLEKERTSAEVIEMKAYMARFSLVWTKAEEVSFLRNELTAIYEEIRNKKFELEAEEEHATSNDQNCFFVDGIPVNLLRFAILSEESSVLGSLPSDLWEKYDVYEFDVLPPVPTSKESVEILETVKSFINDRDLAAYQGEVMQDEELLNQIRQMSLEQFLEENPNAGVE</sequence>
<dbReference type="AlphaFoldDB" id="G8ZV46"/>
<dbReference type="Pfam" id="PF04910">
    <property type="entry name" value="Tcf25"/>
    <property type="match status" value="1"/>
</dbReference>
<evidence type="ECO:0000313" key="4">
    <source>
        <dbReference type="Proteomes" id="UP000005627"/>
    </source>
</evidence>
<evidence type="ECO:0000256" key="2">
    <source>
        <dbReference type="SAM" id="MobiDB-lite"/>
    </source>
</evidence>
<dbReference type="GO" id="GO:0072344">
    <property type="term" value="P:rescue of stalled ribosome"/>
    <property type="evidence" value="ECO:0007669"/>
    <property type="project" value="EnsemblFungi"/>
</dbReference>